<evidence type="ECO:0000259" key="10">
    <source>
        <dbReference type="Pfam" id="PF02670"/>
    </source>
</evidence>
<feature type="binding site" evidence="9">
    <location>
        <position position="220"/>
    </location>
    <ligand>
        <name>Mn(2+)</name>
        <dbReference type="ChEBI" id="CHEBI:29035"/>
    </ligand>
</feature>
<dbReference type="GO" id="GO:0016853">
    <property type="term" value="F:isomerase activity"/>
    <property type="evidence" value="ECO:0007669"/>
    <property type="project" value="UniProtKB-KW"/>
</dbReference>
<organism evidence="13 14">
    <name type="scientific">Brevibacillus nitrificans</name>
    <dbReference type="NCBI Taxonomy" id="651560"/>
    <lineage>
        <taxon>Bacteria</taxon>
        <taxon>Bacillati</taxon>
        <taxon>Bacillota</taxon>
        <taxon>Bacilli</taxon>
        <taxon>Bacillales</taxon>
        <taxon>Paenibacillaceae</taxon>
        <taxon>Brevibacillus</taxon>
    </lineage>
</organism>
<gene>
    <name evidence="9" type="primary">dxr</name>
    <name evidence="13" type="ORF">EDM59_03135</name>
</gene>
<accession>A0A3M8DJ39</accession>
<dbReference type="Pfam" id="PF02670">
    <property type="entry name" value="DXP_reductoisom"/>
    <property type="match status" value="1"/>
</dbReference>
<keyword evidence="5 9" id="KW-0560">Oxidoreductase</keyword>
<evidence type="ECO:0000259" key="12">
    <source>
        <dbReference type="Pfam" id="PF13288"/>
    </source>
</evidence>
<feature type="binding site" evidence="9">
    <location>
        <position position="216"/>
    </location>
    <ligand>
        <name>1-deoxy-D-xylulose 5-phosphate</name>
        <dbReference type="ChEBI" id="CHEBI:57792"/>
    </ligand>
</feature>
<feature type="binding site" evidence="9">
    <location>
        <position position="38"/>
    </location>
    <ligand>
        <name>NADPH</name>
        <dbReference type="ChEBI" id="CHEBI:57783"/>
    </ligand>
</feature>
<dbReference type="PIRSF" id="PIRSF006205">
    <property type="entry name" value="Dxp_reductismrs"/>
    <property type="match status" value="1"/>
</dbReference>
<evidence type="ECO:0000313" key="13">
    <source>
        <dbReference type="EMBL" id="RNB88140.1"/>
    </source>
</evidence>
<dbReference type="InterPro" id="IPR003821">
    <property type="entry name" value="DXP_reductoisomerase"/>
</dbReference>
<dbReference type="NCBIfam" id="NF009114">
    <property type="entry name" value="PRK12464.1"/>
    <property type="match status" value="1"/>
</dbReference>
<dbReference type="FunFam" id="3.40.50.720:FF:000045">
    <property type="entry name" value="1-deoxy-D-xylulose 5-phosphate reductoisomerase"/>
    <property type="match status" value="1"/>
</dbReference>
<dbReference type="Pfam" id="PF13288">
    <property type="entry name" value="DXPR_C"/>
    <property type="match status" value="1"/>
</dbReference>
<dbReference type="Gene3D" id="3.40.50.720">
    <property type="entry name" value="NAD(P)-binding Rossmann-like Domain"/>
    <property type="match status" value="1"/>
</dbReference>
<feature type="binding site" evidence="9">
    <location>
        <position position="151"/>
    </location>
    <ligand>
        <name>1-deoxy-D-xylulose 5-phosphate</name>
        <dbReference type="ChEBI" id="CHEBI:57792"/>
    </ligand>
</feature>
<feature type="domain" description="1-deoxy-D-xylulose 5-phosphate reductoisomerase N-terminal" evidence="10">
    <location>
        <begin position="4"/>
        <end position="131"/>
    </location>
</feature>
<comment type="caution">
    <text evidence="13">The sequence shown here is derived from an EMBL/GenBank/DDBJ whole genome shotgun (WGS) entry which is preliminary data.</text>
</comment>
<dbReference type="PANTHER" id="PTHR30525">
    <property type="entry name" value="1-DEOXY-D-XYLULOSE 5-PHOSPHATE REDUCTOISOMERASE"/>
    <property type="match status" value="1"/>
</dbReference>
<dbReference type="RefSeq" id="WP_122922291.1">
    <property type="nucleotide sequence ID" value="NZ_RHHU01000003.1"/>
</dbReference>
<protein>
    <recommendedName>
        <fullName evidence="9">1-deoxy-D-xylulose 5-phosphate reductoisomerase</fullName>
        <shortName evidence="9">DXP reductoisomerase</shortName>
        <ecNumber evidence="9">1.1.1.267</ecNumber>
    </recommendedName>
    <alternativeName>
        <fullName evidence="9">1-deoxyxylulose-5-phosphate reductoisomerase</fullName>
    </alternativeName>
    <alternativeName>
        <fullName evidence="9">2-C-methyl-D-erythritol 4-phosphate synthase</fullName>
    </alternativeName>
</protein>
<feature type="binding site" evidence="9">
    <location>
        <position position="10"/>
    </location>
    <ligand>
        <name>NADPH</name>
        <dbReference type="ChEBI" id="CHEBI:57783"/>
    </ligand>
</feature>
<dbReference type="InterPro" id="IPR036169">
    <property type="entry name" value="DXPR_C_sf"/>
</dbReference>
<dbReference type="AlphaFoldDB" id="A0A3M8DJ39"/>
<proteinExistence type="inferred from homology"/>
<comment type="similarity">
    <text evidence="2 9">Belongs to the DXR family.</text>
</comment>
<dbReference type="InterPro" id="IPR036291">
    <property type="entry name" value="NAD(P)-bd_dom_sf"/>
</dbReference>
<dbReference type="EMBL" id="RHHU01000003">
    <property type="protein sequence ID" value="RNB88140.1"/>
    <property type="molecule type" value="Genomic_DNA"/>
</dbReference>
<dbReference type="Gene3D" id="1.10.1740.10">
    <property type="match status" value="1"/>
</dbReference>
<keyword evidence="3 9" id="KW-0479">Metal-binding</keyword>
<dbReference type="HAMAP" id="MF_00183">
    <property type="entry name" value="DXP_reductoisom"/>
    <property type="match status" value="1"/>
</dbReference>
<dbReference type="SUPFAM" id="SSF51735">
    <property type="entry name" value="NAD(P)-binding Rossmann-fold domains"/>
    <property type="match status" value="1"/>
</dbReference>
<name>A0A3M8DJ39_9BACL</name>
<evidence type="ECO:0000256" key="9">
    <source>
        <dbReference type="HAMAP-Rule" id="MF_00183"/>
    </source>
</evidence>
<keyword evidence="4 9" id="KW-0521">NADP</keyword>
<dbReference type="InterPro" id="IPR026877">
    <property type="entry name" value="DXPR_C"/>
</dbReference>
<evidence type="ECO:0000256" key="6">
    <source>
        <dbReference type="ARBA" id="ARBA00023211"/>
    </source>
</evidence>
<feature type="binding site" evidence="9">
    <location>
        <position position="217"/>
    </location>
    <ligand>
        <name>1-deoxy-D-xylulose 5-phosphate</name>
        <dbReference type="ChEBI" id="CHEBI:57792"/>
    </ligand>
</feature>
<dbReference type="GO" id="GO:0051484">
    <property type="term" value="P:isopentenyl diphosphate biosynthetic process, methylerythritol 4-phosphate pathway involved in terpenoid biosynthetic process"/>
    <property type="evidence" value="ECO:0007669"/>
    <property type="project" value="TreeGrafter"/>
</dbReference>
<feature type="binding site" evidence="9">
    <location>
        <position position="124"/>
    </location>
    <ligand>
        <name>1-deoxy-D-xylulose 5-phosphate</name>
        <dbReference type="ChEBI" id="CHEBI:57792"/>
    </ligand>
</feature>
<comment type="catalytic activity">
    <reaction evidence="8">
        <text>2-C-methyl-D-erythritol 4-phosphate + NADP(+) = 1-deoxy-D-xylulose 5-phosphate + NADPH + H(+)</text>
        <dbReference type="Rhea" id="RHEA:13717"/>
        <dbReference type="ChEBI" id="CHEBI:15378"/>
        <dbReference type="ChEBI" id="CHEBI:57783"/>
        <dbReference type="ChEBI" id="CHEBI:57792"/>
        <dbReference type="ChEBI" id="CHEBI:58262"/>
        <dbReference type="ChEBI" id="CHEBI:58349"/>
        <dbReference type="EC" id="1.1.1.267"/>
    </reaction>
    <physiologicalReaction direction="right-to-left" evidence="8">
        <dbReference type="Rhea" id="RHEA:13719"/>
    </physiologicalReaction>
</comment>
<dbReference type="SUPFAM" id="SSF69055">
    <property type="entry name" value="1-deoxy-D-xylulose-5-phosphate reductoisomerase, C-terminal domain"/>
    <property type="match status" value="1"/>
</dbReference>
<feature type="binding site" evidence="9">
    <location>
        <position position="125"/>
    </location>
    <ligand>
        <name>NADPH</name>
        <dbReference type="ChEBI" id="CHEBI:57783"/>
    </ligand>
</feature>
<comment type="cofactor">
    <cofactor evidence="9">
        <name>Mg(2+)</name>
        <dbReference type="ChEBI" id="CHEBI:18420"/>
    </cofactor>
    <cofactor evidence="9">
        <name>Mn(2+)</name>
        <dbReference type="ChEBI" id="CHEBI:29035"/>
    </cofactor>
</comment>
<evidence type="ECO:0000256" key="4">
    <source>
        <dbReference type="ARBA" id="ARBA00022857"/>
    </source>
</evidence>
<dbReference type="GO" id="GO:0070402">
    <property type="term" value="F:NADPH binding"/>
    <property type="evidence" value="ECO:0007669"/>
    <property type="project" value="InterPro"/>
</dbReference>
<evidence type="ECO:0000256" key="8">
    <source>
        <dbReference type="ARBA" id="ARBA00048543"/>
    </source>
</evidence>
<reference evidence="13 14" key="1">
    <citation type="submission" date="2018-10" db="EMBL/GenBank/DDBJ databases">
        <title>Phylogenomics of Brevibacillus.</title>
        <authorList>
            <person name="Dunlap C."/>
        </authorList>
    </citation>
    <scope>NUCLEOTIDE SEQUENCE [LARGE SCALE GENOMIC DNA]</scope>
    <source>
        <strain evidence="13 14">JCM 15774</strain>
    </source>
</reference>
<keyword evidence="13" id="KW-0413">Isomerase</keyword>
<feature type="binding site" evidence="9">
    <location>
        <position position="175"/>
    </location>
    <ligand>
        <name>1-deoxy-D-xylulose 5-phosphate</name>
        <dbReference type="ChEBI" id="CHEBI:57792"/>
    </ligand>
</feature>
<feature type="binding site" evidence="9">
    <location>
        <position position="11"/>
    </location>
    <ligand>
        <name>NADPH</name>
        <dbReference type="ChEBI" id="CHEBI:57783"/>
    </ligand>
</feature>
<dbReference type="SUPFAM" id="SSF55347">
    <property type="entry name" value="Glyceraldehyde-3-phosphate dehydrogenase-like, C-terminal domain"/>
    <property type="match status" value="1"/>
</dbReference>
<dbReference type="NCBIfam" id="TIGR00243">
    <property type="entry name" value="Dxr"/>
    <property type="match status" value="1"/>
</dbReference>
<dbReference type="InterPro" id="IPR013512">
    <property type="entry name" value="DXP_reductoisomerase_N"/>
</dbReference>
<feature type="binding site" evidence="9">
    <location>
        <position position="12"/>
    </location>
    <ligand>
        <name>NADPH</name>
        <dbReference type="ChEBI" id="CHEBI:57783"/>
    </ligand>
</feature>
<feature type="binding site" evidence="9">
    <location>
        <position position="13"/>
    </location>
    <ligand>
        <name>NADPH</name>
        <dbReference type="ChEBI" id="CHEBI:57783"/>
    </ligand>
</feature>
<dbReference type="UniPathway" id="UPA00056">
    <property type="reaction ID" value="UER00092"/>
</dbReference>
<keyword evidence="9" id="KW-0460">Magnesium</keyword>
<dbReference type="EC" id="1.1.1.267" evidence="9"/>
<evidence type="ECO:0000256" key="3">
    <source>
        <dbReference type="ARBA" id="ARBA00022723"/>
    </source>
</evidence>
<keyword evidence="14" id="KW-1185">Reference proteome</keyword>
<dbReference type="Proteomes" id="UP000269573">
    <property type="component" value="Unassembled WGS sequence"/>
</dbReference>
<dbReference type="InterPro" id="IPR013644">
    <property type="entry name" value="DXP_reductoisomerase_C"/>
</dbReference>
<evidence type="ECO:0000256" key="7">
    <source>
        <dbReference type="ARBA" id="ARBA00023229"/>
    </source>
</evidence>
<dbReference type="Pfam" id="PF08436">
    <property type="entry name" value="DXP_redisom_C"/>
    <property type="match status" value="1"/>
</dbReference>
<feature type="binding site" evidence="9">
    <location>
        <position position="211"/>
    </location>
    <ligand>
        <name>1-deoxy-D-xylulose 5-phosphate</name>
        <dbReference type="ChEBI" id="CHEBI:57792"/>
    </ligand>
</feature>
<evidence type="ECO:0000256" key="1">
    <source>
        <dbReference type="ARBA" id="ARBA00005094"/>
    </source>
</evidence>
<sequence>MKQIALLGSTGSVGTSTLDVVEQHPGEFSVVAMAAGTNVDLLARQVKKFQPELVSVAHAEAAAALAERLGGSAMPEIVYGVEGLEQVARHESANFVMTAVVGSVGVSPTLAAIEAGKTIGLANKETLVSAGPVVMKAAKEKGVTIIPVDSEHSAVFQCLQGERREDVSRIILTASGGSFRHVSRQELENVTVAEALAHPNWSMGAKITIDSATMMNKGFEVIEAHWLFDLPYEQIDTILHYESIIHSMVEYKDRAVMAQLGTPDMRVPIQYALSYPERMNLDSEPLDLVKLGTLHFAAMDFERYPLLQLAYDCGKAGGTHPAVLNAANEVAVDLFLKGAIRFLEIETIVRKTCEAHQGVNHPTLEEIFAADRWARSFASDLYTVGL</sequence>
<evidence type="ECO:0000256" key="5">
    <source>
        <dbReference type="ARBA" id="ARBA00023002"/>
    </source>
</evidence>
<feature type="domain" description="DXP reductoisomerase C-terminal" evidence="12">
    <location>
        <begin position="260"/>
        <end position="376"/>
    </location>
</feature>
<evidence type="ECO:0000256" key="2">
    <source>
        <dbReference type="ARBA" id="ARBA00006825"/>
    </source>
</evidence>
<feature type="binding site" evidence="9">
    <location>
        <position position="149"/>
    </location>
    <ligand>
        <name>Mn(2+)</name>
        <dbReference type="ChEBI" id="CHEBI:29035"/>
    </ligand>
</feature>
<keyword evidence="6 9" id="KW-0464">Manganese</keyword>
<feature type="binding site" evidence="9">
    <location>
        <position position="36"/>
    </location>
    <ligand>
        <name>NADPH</name>
        <dbReference type="ChEBI" id="CHEBI:57783"/>
    </ligand>
</feature>
<feature type="binding site" evidence="9">
    <location>
        <position position="151"/>
    </location>
    <ligand>
        <name>Mn(2+)</name>
        <dbReference type="ChEBI" id="CHEBI:29035"/>
    </ligand>
</feature>
<comment type="function">
    <text evidence="9">Catalyzes the NADPH-dependent rearrangement and reduction of 1-deoxy-D-xylulose-5-phosphate (DXP) to 2-C-methyl-D-erythritol 4-phosphate (MEP).</text>
</comment>
<feature type="binding site" evidence="9">
    <location>
        <position position="198"/>
    </location>
    <ligand>
        <name>1-deoxy-D-xylulose 5-phosphate</name>
        <dbReference type="ChEBI" id="CHEBI:57792"/>
    </ligand>
</feature>
<feature type="binding site" evidence="9">
    <location>
        <position position="150"/>
    </location>
    <ligand>
        <name>1-deoxy-D-xylulose 5-phosphate</name>
        <dbReference type="ChEBI" id="CHEBI:57792"/>
    </ligand>
</feature>
<feature type="domain" description="1-deoxy-D-xylulose 5-phosphate reductoisomerase C-terminal" evidence="11">
    <location>
        <begin position="145"/>
        <end position="228"/>
    </location>
</feature>
<evidence type="ECO:0000259" key="11">
    <source>
        <dbReference type="Pfam" id="PF08436"/>
    </source>
</evidence>
<dbReference type="GO" id="GO:0030604">
    <property type="term" value="F:1-deoxy-D-xylulose-5-phosphate reductoisomerase activity"/>
    <property type="evidence" value="ECO:0007669"/>
    <property type="project" value="UniProtKB-UniRule"/>
</dbReference>
<dbReference type="GO" id="GO:0030145">
    <property type="term" value="F:manganese ion binding"/>
    <property type="evidence" value="ECO:0007669"/>
    <property type="project" value="TreeGrafter"/>
</dbReference>
<feature type="binding site" evidence="9">
    <location>
        <position position="220"/>
    </location>
    <ligand>
        <name>1-deoxy-D-xylulose 5-phosphate</name>
        <dbReference type="ChEBI" id="CHEBI:57792"/>
    </ligand>
</feature>
<comment type="pathway">
    <text evidence="1 9">Isoprenoid biosynthesis; isopentenyl diphosphate biosynthesis via DXP pathway; isopentenyl diphosphate from 1-deoxy-D-xylulose 5-phosphate: step 1/6.</text>
</comment>
<feature type="binding site" evidence="9">
    <location>
        <position position="123"/>
    </location>
    <ligand>
        <name>NADPH</name>
        <dbReference type="ChEBI" id="CHEBI:57783"/>
    </ligand>
</feature>
<feature type="binding site" evidence="9">
    <location>
        <position position="204"/>
    </location>
    <ligand>
        <name>NADPH</name>
        <dbReference type="ChEBI" id="CHEBI:57783"/>
    </ligand>
</feature>
<evidence type="ECO:0000313" key="14">
    <source>
        <dbReference type="Proteomes" id="UP000269573"/>
    </source>
</evidence>
<dbReference type="PANTHER" id="PTHR30525:SF0">
    <property type="entry name" value="1-DEOXY-D-XYLULOSE 5-PHOSPHATE REDUCTOISOMERASE, CHLOROPLASTIC"/>
    <property type="match status" value="1"/>
</dbReference>
<comment type="caution">
    <text evidence="9">Lacks conserved residue(s) required for the propagation of feature annotation.</text>
</comment>
<keyword evidence="7 9" id="KW-0414">Isoprene biosynthesis</keyword>